<comment type="catalytic activity">
    <reaction evidence="1">
        <text>ATP = 3',5'-cyclic AMP + diphosphate</text>
        <dbReference type="Rhea" id="RHEA:15389"/>
        <dbReference type="ChEBI" id="CHEBI:30616"/>
        <dbReference type="ChEBI" id="CHEBI:33019"/>
        <dbReference type="ChEBI" id="CHEBI:58165"/>
        <dbReference type="EC" id="4.6.1.1"/>
    </reaction>
</comment>
<dbReference type="GO" id="GO:0046872">
    <property type="term" value="F:metal ion binding"/>
    <property type="evidence" value="ECO:0007669"/>
    <property type="project" value="UniProtKB-KW"/>
</dbReference>
<keyword evidence="7" id="KW-0677">Repeat</keyword>
<dbReference type="EC" id="4.6.1.1" evidence="4"/>
<evidence type="ECO:0000256" key="4">
    <source>
        <dbReference type="ARBA" id="ARBA00012201"/>
    </source>
</evidence>
<dbReference type="InterPro" id="IPR001054">
    <property type="entry name" value="A/G_cyclase"/>
</dbReference>
<feature type="region of interest" description="Disordered" evidence="17">
    <location>
        <begin position="270"/>
        <end position="327"/>
    </location>
</feature>
<keyword evidence="11" id="KW-1133">Transmembrane helix</keyword>
<feature type="region of interest" description="Disordered" evidence="17">
    <location>
        <begin position="1136"/>
        <end position="1162"/>
    </location>
</feature>
<evidence type="ECO:0000256" key="6">
    <source>
        <dbReference type="ARBA" id="ARBA00022723"/>
    </source>
</evidence>
<comment type="caution">
    <text evidence="19">The sequence shown here is derived from an EMBL/GenBank/DDBJ whole genome shotgun (WGS) entry which is preliminary data.</text>
</comment>
<evidence type="ECO:0000256" key="1">
    <source>
        <dbReference type="ARBA" id="ARBA00001593"/>
    </source>
</evidence>
<feature type="compositionally biased region" description="Polar residues" evidence="17">
    <location>
        <begin position="565"/>
        <end position="575"/>
    </location>
</feature>
<feature type="non-terminal residue" evidence="19">
    <location>
        <position position="1"/>
    </location>
</feature>
<keyword evidence="10" id="KW-0460">Magnesium</keyword>
<name>A0AAD7ZT31_DIPPU</name>
<keyword evidence="8" id="KW-0547">Nucleotide-binding</keyword>
<evidence type="ECO:0000256" key="9">
    <source>
        <dbReference type="ARBA" id="ARBA00022840"/>
    </source>
</evidence>
<proteinExistence type="inferred from homology"/>
<dbReference type="GO" id="GO:0004016">
    <property type="term" value="F:adenylate cyclase activity"/>
    <property type="evidence" value="ECO:0007669"/>
    <property type="project" value="UniProtKB-EC"/>
</dbReference>
<gene>
    <name evidence="19" type="ORF">L9F63_002828</name>
</gene>
<dbReference type="PROSITE" id="PS00452">
    <property type="entry name" value="GUANYLATE_CYCLASE_1"/>
    <property type="match status" value="1"/>
</dbReference>
<feature type="region of interest" description="Disordered" evidence="17">
    <location>
        <begin position="350"/>
        <end position="458"/>
    </location>
</feature>
<feature type="compositionally biased region" description="Polar residues" evidence="17">
    <location>
        <begin position="278"/>
        <end position="299"/>
    </location>
</feature>
<organism evidence="19 20">
    <name type="scientific">Diploptera punctata</name>
    <name type="common">Pacific beetle cockroach</name>
    <dbReference type="NCBI Taxonomy" id="6984"/>
    <lineage>
        <taxon>Eukaryota</taxon>
        <taxon>Metazoa</taxon>
        <taxon>Ecdysozoa</taxon>
        <taxon>Arthropoda</taxon>
        <taxon>Hexapoda</taxon>
        <taxon>Insecta</taxon>
        <taxon>Pterygota</taxon>
        <taxon>Neoptera</taxon>
        <taxon>Polyneoptera</taxon>
        <taxon>Dictyoptera</taxon>
        <taxon>Blattodea</taxon>
        <taxon>Blaberoidea</taxon>
        <taxon>Blaberidae</taxon>
        <taxon>Diplopterinae</taxon>
        <taxon>Diploptera</taxon>
    </lineage>
</organism>
<dbReference type="SMART" id="SM00044">
    <property type="entry name" value="CYCc"/>
    <property type="match status" value="1"/>
</dbReference>
<reference evidence="19" key="2">
    <citation type="submission" date="2023-05" db="EMBL/GenBank/DDBJ databases">
        <authorList>
            <person name="Fouks B."/>
        </authorList>
    </citation>
    <scope>NUCLEOTIDE SEQUENCE</scope>
    <source>
        <strain evidence="19">Stay&amp;Tobe</strain>
        <tissue evidence="19">Testes</tissue>
    </source>
</reference>
<keyword evidence="14" id="KW-0325">Glycoprotein</keyword>
<feature type="compositionally biased region" description="Low complexity" evidence="17">
    <location>
        <begin position="997"/>
        <end position="1010"/>
    </location>
</feature>
<evidence type="ECO:0000256" key="11">
    <source>
        <dbReference type="ARBA" id="ARBA00022989"/>
    </source>
</evidence>
<dbReference type="GO" id="GO:0007189">
    <property type="term" value="P:adenylate cyclase-activating G protein-coupled receptor signaling pathway"/>
    <property type="evidence" value="ECO:0007669"/>
    <property type="project" value="TreeGrafter"/>
</dbReference>
<feature type="compositionally biased region" description="Polar residues" evidence="17">
    <location>
        <begin position="1141"/>
        <end position="1154"/>
    </location>
</feature>
<protein>
    <recommendedName>
        <fullName evidence="4">adenylate cyclase</fullName>
        <ecNumber evidence="4">4.6.1.1</ecNumber>
    </recommendedName>
</protein>
<dbReference type="PANTHER" id="PTHR45627">
    <property type="entry name" value="ADENYLATE CYCLASE TYPE 1"/>
    <property type="match status" value="1"/>
</dbReference>
<evidence type="ECO:0000256" key="12">
    <source>
        <dbReference type="ARBA" id="ARBA00022998"/>
    </source>
</evidence>
<dbReference type="GO" id="GO:0005524">
    <property type="term" value="F:ATP binding"/>
    <property type="evidence" value="ECO:0007669"/>
    <property type="project" value="UniProtKB-KW"/>
</dbReference>
<feature type="region of interest" description="Disordered" evidence="17">
    <location>
        <begin position="687"/>
        <end position="803"/>
    </location>
</feature>
<feature type="compositionally biased region" description="Low complexity" evidence="17">
    <location>
        <begin position="611"/>
        <end position="634"/>
    </location>
</feature>
<accession>A0AAD7ZT31</accession>
<feature type="compositionally biased region" description="Low complexity" evidence="17">
    <location>
        <begin position="514"/>
        <end position="527"/>
    </location>
</feature>
<dbReference type="Pfam" id="PF00211">
    <property type="entry name" value="Guanylate_cyc"/>
    <property type="match status" value="1"/>
</dbReference>
<keyword evidence="6" id="KW-0479">Metal-binding</keyword>
<dbReference type="AlphaFoldDB" id="A0AAD7ZT31"/>
<evidence type="ECO:0000256" key="8">
    <source>
        <dbReference type="ARBA" id="ARBA00022741"/>
    </source>
</evidence>
<sequence length="1162" mass="128043">FIGVHFRFRHTVYRFRITVKRCKKNTLSQDLYHQSYSRVGVVFASITNYHEFYMELDGNNQGVECLRLLNEIIADFDELLGEERFKAIDKIKTVGSTYMAAVGLMPDLRILDEDETTAGFYLSTLVEFVFAMREKLLNINENSYNNFMLRVGINIGPVVAGVIGARKPQYDIWGNTVNVASRMDSTGLPNHTQVTEEVYQVLKNFPYEFQCRGKVKVKGKGDMTTYFLTDRKQPGTVRVDDLPGMRSASNTSGGSMYGGVATPLAILHQMQQGGGSDGNSRSKQQRPVYSSGINSSILMRNTPRLPPLRENSGNGGNRHGECEPLLPMSGSAMKILPAQQQSLQQRSNYIVNNTNLPPPPLPPHKGNQQGSSKGVPRPQDVTRYTSPNNTGIDSNNGAIKPYMKPLPKLPGKESASPNHSRHHRSQPRSHNASAPPLPPHQQPLLPPLPMRPSEHHRYARTEEASIRNKLRNSHNNPLLHLQRHYSDESLQGASGFYFSSPAQHRIHSSADEISSLNHSPSISSSDESYSRTTDADASPSPSPPPHASEHANPQQWLYPSDIQVDPSSSLENSPRASLDYIPPQCYLPGAAPQEHSSQTRSFSPSNHAPASRGSDTSGTSSRGRSAKSTVATNTETLPPATLLALAAASNTIDSSCCSPLPHSLDGQDSYRGDSCGSFEYIGHRTALKHATEKPPSVFRSSSTNSGSGRSPNDNVAAKNTKQQPDTAGDHEHSPAYGDDVEEDNSRATSTGERSSKKDGSSQTERKDMMSKSHRRRNSSTGGAGGTKVESQTPLSSSINSRSLGADGAAAVIAKIPNFEREIQKLLEDQNLLKNIPPKCEKTHQNKEIISLEELKNGPRCGDVRKVGLAAIQELARRQQDELNNIVDKNDMGLCLEKRDCSGTQTKGSCQGVQRFASFSCRPWICVPRNLVIFFPILSPGKETNEYENLECDAIDDEDEKKENAEIETFEQEEKRIAEEVERQEAEVKRILEETAKQQQQHEQQQQQHQENVFGCETSQSEWSEEDDDDDEGAASEPLLADRESTGYTTDDPALENISMLNETGLTDAEGALSDVNSVFNDAGHDGDMDDNTSMSSRASSRIFDSDAMMSLDSLSALYDSEYDNCYRTDDDINALPDSVSDLDQSITRNFGQPRSETDPDSD</sequence>
<evidence type="ECO:0000313" key="20">
    <source>
        <dbReference type="Proteomes" id="UP001233999"/>
    </source>
</evidence>
<evidence type="ECO:0000259" key="18">
    <source>
        <dbReference type="PROSITE" id="PS50125"/>
    </source>
</evidence>
<dbReference type="GO" id="GO:0006171">
    <property type="term" value="P:cAMP biosynthetic process"/>
    <property type="evidence" value="ECO:0007669"/>
    <property type="project" value="UniProtKB-KW"/>
</dbReference>
<feature type="compositionally biased region" description="Polar residues" evidence="17">
    <location>
        <begin position="788"/>
        <end position="802"/>
    </location>
</feature>
<evidence type="ECO:0000256" key="2">
    <source>
        <dbReference type="ARBA" id="ARBA00001946"/>
    </source>
</evidence>
<feature type="compositionally biased region" description="Polar residues" evidence="17">
    <location>
        <begin position="594"/>
        <end position="608"/>
    </location>
</feature>
<feature type="region of interest" description="Disordered" evidence="17">
    <location>
        <begin position="512"/>
        <end position="634"/>
    </location>
</feature>
<feature type="domain" description="Guanylate cyclase" evidence="18">
    <location>
        <begin position="40"/>
        <end position="184"/>
    </location>
</feature>
<comment type="cofactor">
    <cofactor evidence="2">
        <name>Mg(2+)</name>
        <dbReference type="ChEBI" id="CHEBI:18420"/>
    </cofactor>
</comment>
<comment type="subcellular location">
    <subcellularLocation>
        <location evidence="3">Membrane</location>
        <topology evidence="3">Multi-pass membrane protein</topology>
    </subcellularLocation>
</comment>
<keyword evidence="15 16" id="KW-0456">Lyase</keyword>
<dbReference type="SUPFAM" id="SSF55073">
    <property type="entry name" value="Nucleotide cyclase"/>
    <property type="match status" value="1"/>
</dbReference>
<feature type="compositionally biased region" description="Polar residues" evidence="17">
    <location>
        <begin position="382"/>
        <end position="397"/>
    </location>
</feature>
<feature type="region of interest" description="Disordered" evidence="17">
    <location>
        <begin position="1076"/>
        <end position="1097"/>
    </location>
</feature>
<keyword evidence="20" id="KW-1185">Reference proteome</keyword>
<dbReference type="GO" id="GO:0005886">
    <property type="term" value="C:plasma membrane"/>
    <property type="evidence" value="ECO:0007669"/>
    <property type="project" value="TreeGrafter"/>
</dbReference>
<dbReference type="InterPro" id="IPR029787">
    <property type="entry name" value="Nucleotide_cyclase"/>
</dbReference>
<evidence type="ECO:0000256" key="7">
    <source>
        <dbReference type="ARBA" id="ARBA00022737"/>
    </source>
</evidence>
<reference evidence="19" key="1">
    <citation type="journal article" date="2023" name="IScience">
        <title>Live-bearing cockroach genome reveals convergent evolutionary mechanisms linked to viviparity in insects and beyond.</title>
        <authorList>
            <person name="Fouks B."/>
            <person name="Harrison M.C."/>
            <person name="Mikhailova A.A."/>
            <person name="Marchal E."/>
            <person name="English S."/>
            <person name="Carruthers M."/>
            <person name="Jennings E.C."/>
            <person name="Chiamaka E.L."/>
            <person name="Frigard R.A."/>
            <person name="Pippel M."/>
            <person name="Attardo G.M."/>
            <person name="Benoit J.B."/>
            <person name="Bornberg-Bauer E."/>
            <person name="Tobe S.S."/>
        </authorList>
    </citation>
    <scope>NUCLEOTIDE SEQUENCE</scope>
    <source>
        <strain evidence="19">Stay&amp;Tobe</strain>
    </source>
</reference>
<feature type="compositionally biased region" description="Polar residues" evidence="17">
    <location>
        <begin position="711"/>
        <end position="725"/>
    </location>
</feature>
<dbReference type="FunFam" id="3.30.70.1230:FF:000001">
    <property type="entry name" value="Adenylate cyclase"/>
    <property type="match status" value="1"/>
</dbReference>
<keyword evidence="12" id="KW-0115">cAMP biosynthesis</keyword>
<evidence type="ECO:0000256" key="13">
    <source>
        <dbReference type="ARBA" id="ARBA00023136"/>
    </source>
</evidence>
<keyword evidence="5" id="KW-0812">Transmembrane</keyword>
<evidence type="ECO:0000256" key="5">
    <source>
        <dbReference type="ARBA" id="ARBA00022692"/>
    </source>
</evidence>
<dbReference type="PANTHER" id="PTHR45627:SF26">
    <property type="entry name" value="ADENYLATE CYCLASE TYPE 1"/>
    <property type="match status" value="1"/>
</dbReference>
<feature type="non-terminal residue" evidence="19">
    <location>
        <position position="1162"/>
    </location>
</feature>
<dbReference type="EMBL" id="JASPKZ010007278">
    <property type="protein sequence ID" value="KAJ9585368.1"/>
    <property type="molecule type" value="Genomic_DNA"/>
</dbReference>
<evidence type="ECO:0000256" key="17">
    <source>
        <dbReference type="SAM" id="MobiDB-lite"/>
    </source>
</evidence>
<dbReference type="GO" id="GO:0035556">
    <property type="term" value="P:intracellular signal transduction"/>
    <property type="evidence" value="ECO:0007669"/>
    <property type="project" value="InterPro"/>
</dbReference>
<evidence type="ECO:0000256" key="3">
    <source>
        <dbReference type="ARBA" id="ARBA00004141"/>
    </source>
</evidence>
<dbReference type="CDD" id="cd07302">
    <property type="entry name" value="CHD"/>
    <property type="match status" value="1"/>
</dbReference>
<evidence type="ECO:0000256" key="15">
    <source>
        <dbReference type="ARBA" id="ARBA00023239"/>
    </source>
</evidence>
<feature type="compositionally biased region" description="Basic and acidic residues" evidence="17">
    <location>
        <begin position="753"/>
        <end position="770"/>
    </location>
</feature>
<comment type="similarity">
    <text evidence="16">Belongs to the adenylyl cyclase class-4/guanylyl cyclase family.</text>
</comment>
<dbReference type="PROSITE" id="PS50125">
    <property type="entry name" value="GUANYLATE_CYCLASE_2"/>
    <property type="match status" value="1"/>
</dbReference>
<evidence type="ECO:0000256" key="14">
    <source>
        <dbReference type="ARBA" id="ARBA00023180"/>
    </source>
</evidence>
<dbReference type="InterPro" id="IPR018297">
    <property type="entry name" value="A/G_cyclase_CS"/>
</dbReference>
<feature type="compositionally biased region" description="Acidic residues" evidence="17">
    <location>
        <begin position="1022"/>
        <end position="1033"/>
    </location>
</feature>
<feature type="compositionally biased region" description="Low complexity" evidence="17">
    <location>
        <begin position="696"/>
        <end position="710"/>
    </location>
</feature>
<feature type="region of interest" description="Disordered" evidence="17">
    <location>
        <begin position="994"/>
        <end position="1055"/>
    </location>
</feature>
<keyword evidence="13" id="KW-0472">Membrane</keyword>
<evidence type="ECO:0000256" key="10">
    <source>
        <dbReference type="ARBA" id="ARBA00022842"/>
    </source>
</evidence>
<evidence type="ECO:0000256" key="16">
    <source>
        <dbReference type="RuleBase" id="RU000405"/>
    </source>
</evidence>
<dbReference type="Gene3D" id="3.30.70.1230">
    <property type="entry name" value="Nucleotide cyclase"/>
    <property type="match status" value="1"/>
</dbReference>
<dbReference type="Proteomes" id="UP001233999">
    <property type="component" value="Unassembled WGS sequence"/>
</dbReference>
<evidence type="ECO:0000313" key="19">
    <source>
        <dbReference type="EMBL" id="KAJ9585368.1"/>
    </source>
</evidence>
<keyword evidence="9" id="KW-0067">ATP-binding</keyword>
<feature type="compositionally biased region" description="Pro residues" evidence="17">
    <location>
        <begin position="435"/>
        <end position="450"/>
    </location>
</feature>